<keyword evidence="2" id="KW-1185">Reference proteome</keyword>
<gene>
    <name evidence="1" type="ORF">OUZ56_012325</name>
</gene>
<organism evidence="1 2">
    <name type="scientific">Daphnia magna</name>
    <dbReference type="NCBI Taxonomy" id="35525"/>
    <lineage>
        <taxon>Eukaryota</taxon>
        <taxon>Metazoa</taxon>
        <taxon>Ecdysozoa</taxon>
        <taxon>Arthropoda</taxon>
        <taxon>Crustacea</taxon>
        <taxon>Branchiopoda</taxon>
        <taxon>Diplostraca</taxon>
        <taxon>Cladocera</taxon>
        <taxon>Anomopoda</taxon>
        <taxon>Daphniidae</taxon>
        <taxon>Daphnia</taxon>
    </lineage>
</organism>
<protein>
    <submittedName>
        <fullName evidence="1">Uncharacterized protein</fullName>
    </submittedName>
</protein>
<reference evidence="1 2" key="1">
    <citation type="journal article" date="2023" name="Nucleic Acids Res.">
        <title>The hologenome of Daphnia magna reveals possible DNA methylation and microbiome-mediated evolution of the host genome.</title>
        <authorList>
            <person name="Chaturvedi A."/>
            <person name="Li X."/>
            <person name="Dhandapani V."/>
            <person name="Marshall H."/>
            <person name="Kissane S."/>
            <person name="Cuenca-Cambronero M."/>
            <person name="Asole G."/>
            <person name="Calvet F."/>
            <person name="Ruiz-Romero M."/>
            <person name="Marangio P."/>
            <person name="Guigo R."/>
            <person name="Rago D."/>
            <person name="Mirbahai L."/>
            <person name="Eastwood N."/>
            <person name="Colbourne J.K."/>
            <person name="Zhou J."/>
            <person name="Mallon E."/>
            <person name="Orsini L."/>
        </authorList>
    </citation>
    <scope>NUCLEOTIDE SEQUENCE [LARGE SCALE GENOMIC DNA]</scope>
    <source>
        <strain evidence="1">LRV0_1</strain>
    </source>
</reference>
<sequence>MSIGGCYKNVSMETKIKILSNHSLKKAQKKQKLMKQRDFKCSNAATKISSGVSQNKVRYKPFTPYEALVSETNKYALRFD</sequence>
<evidence type="ECO:0000313" key="1">
    <source>
        <dbReference type="EMBL" id="KAK4007163.1"/>
    </source>
</evidence>
<proteinExistence type="predicted"/>
<dbReference type="EMBL" id="JAOYFB010000002">
    <property type="protein sequence ID" value="KAK4007163.1"/>
    <property type="molecule type" value="Genomic_DNA"/>
</dbReference>
<name>A0ABQ9Z2Q4_9CRUS</name>
<dbReference type="Proteomes" id="UP001234178">
    <property type="component" value="Unassembled WGS sequence"/>
</dbReference>
<comment type="caution">
    <text evidence="1">The sequence shown here is derived from an EMBL/GenBank/DDBJ whole genome shotgun (WGS) entry which is preliminary data.</text>
</comment>
<accession>A0ABQ9Z2Q4</accession>
<evidence type="ECO:0000313" key="2">
    <source>
        <dbReference type="Proteomes" id="UP001234178"/>
    </source>
</evidence>